<dbReference type="InterPro" id="IPR005877">
    <property type="entry name" value="YSIRK_signal_dom"/>
</dbReference>
<accession>C8NGQ2</accession>
<dbReference type="eggNOG" id="COG4932">
    <property type="taxonomic scope" value="Bacteria"/>
</dbReference>
<protein>
    <submittedName>
        <fullName evidence="6">Gram-positive signal peptide protein, YSIRK family</fullName>
    </submittedName>
</protein>
<gene>
    <name evidence="6" type="ORF">HMPREF0444_1097</name>
</gene>
<organism evidence="6 7">
    <name type="scientific">Granulicatella adiacens ATCC 49175</name>
    <dbReference type="NCBI Taxonomy" id="638301"/>
    <lineage>
        <taxon>Bacteria</taxon>
        <taxon>Bacillati</taxon>
        <taxon>Bacillota</taxon>
        <taxon>Bacilli</taxon>
        <taxon>Lactobacillales</taxon>
        <taxon>Carnobacteriaceae</taxon>
        <taxon>Granulicatella</taxon>
    </lineage>
</organism>
<keyword evidence="7" id="KW-1185">Reference proteome</keyword>
<keyword evidence="3" id="KW-0812">Transmembrane</keyword>
<evidence type="ECO:0000256" key="1">
    <source>
        <dbReference type="ARBA" id="ARBA00022729"/>
    </source>
</evidence>
<dbReference type="Gene3D" id="2.60.530.10">
    <property type="entry name" value="Major cell-surface adhesin PAc"/>
    <property type="match status" value="2"/>
</dbReference>
<dbReference type="EMBL" id="ACKZ01000020">
    <property type="protein sequence ID" value="EEW36879.1"/>
    <property type="molecule type" value="Genomic_DNA"/>
</dbReference>
<dbReference type="InterPro" id="IPR013574">
    <property type="entry name" value="Glucan-bd_C/Surface_Ag-I/II_V"/>
</dbReference>
<keyword evidence="3" id="KW-1133">Transmembrane helix</keyword>
<dbReference type="HOGENOM" id="CLU_249674_0_0_9"/>
<dbReference type="Proteomes" id="UP000005926">
    <property type="component" value="Unassembled WGS sequence"/>
</dbReference>
<dbReference type="Pfam" id="PF04650">
    <property type="entry name" value="YSIRK_signal"/>
    <property type="match status" value="1"/>
</dbReference>
<feature type="compositionally biased region" description="Basic and acidic residues" evidence="2">
    <location>
        <begin position="65"/>
        <end position="76"/>
    </location>
</feature>
<evidence type="ECO:0000259" key="5">
    <source>
        <dbReference type="Pfam" id="PF08363"/>
    </source>
</evidence>
<dbReference type="Pfam" id="PF08363">
    <property type="entry name" value="GbpC"/>
    <property type="match status" value="2"/>
</dbReference>
<feature type="compositionally biased region" description="Polar residues" evidence="2">
    <location>
        <begin position="51"/>
        <end position="62"/>
    </location>
</feature>
<keyword evidence="1" id="KW-0732">Signal</keyword>
<feature type="transmembrane region" description="Helical" evidence="3">
    <location>
        <begin position="1455"/>
        <end position="1472"/>
    </location>
</feature>
<name>C8NGQ2_9LACT</name>
<comment type="caution">
    <text evidence="6">The sequence shown here is derived from an EMBL/GenBank/DDBJ whole genome shotgun (WGS) entry which is preliminary data.</text>
</comment>
<evidence type="ECO:0000313" key="7">
    <source>
        <dbReference type="Proteomes" id="UP000005926"/>
    </source>
</evidence>
<feature type="domain" description="Glucan-binding protein C/Surface antigen I/II V-domain" evidence="5">
    <location>
        <begin position="265"/>
        <end position="414"/>
    </location>
</feature>
<dbReference type="STRING" id="638301.HMPREF0444_1097"/>
<evidence type="ECO:0000256" key="3">
    <source>
        <dbReference type="SAM" id="Phobius"/>
    </source>
</evidence>
<reference evidence="6 7" key="1">
    <citation type="submission" date="2009-08" db="EMBL/GenBank/DDBJ databases">
        <authorList>
            <person name="Muzny D."/>
            <person name="Qin X."/>
            <person name="Deng J."/>
            <person name="Jiang H."/>
            <person name="Liu Y."/>
            <person name="Qu J."/>
            <person name="Song X.-Z."/>
            <person name="Zhang L."/>
            <person name="Thornton R."/>
            <person name="Coyle M."/>
            <person name="Francisco L."/>
            <person name="Jackson L."/>
            <person name="Javaid M."/>
            <person name="Korchina V."/>
            <person name="Kovar C."/>
            <person name="Mata R."/>
            <person name="Mathew T."/>
            <person name="Ngo R."/>
            <person name="Nguyen L."/>
            <person name="Nguyen N."/>
            <person name="Okwuonu G."/>
            <person name="Ongeri F."/>
            <person name="Pham C."/>
            <person name="Simmons D."/>
            <person name="Wilczek-Boney K."/>
            <person name="Hale W."/>
            <person name="Jakkamsetti A."/>
            <person name="Pham P."/>
            <person name="Ruth R."/>
            <person name="San Lucas F."/>
            <person name="Warren J."/>
            <person name="Zhang J."/>
            <person name="Zhao Z."/>
            <person name="Zhou C."/>
            <person name="Zhu D."/>
            <person name="Lee S."/>
            <person name="Bess C."/>
            <person name="Blankenburg K."/>
            <person name="Forbes L."/>
            <person name="Fu Q."/>
            <person name="Gubbala S."/>
            <person name="Hirani K."/>
            <person name="Jayaseelan J.C."/>
            <person name="Lara F."/>
            <person name="Munidasa M."/>
            <person name="Palculict T."/>
            <person name="Patil S."/>
            <person name="Pu L.-L."/>
            <person name="Saada N."/>
            <person name="Tang L."/>
            <person name="Weissenberger G."/>
            <person name="Zhu Y."/>
            <person name="Hemphill L."/>
            <person name="Shang Y."/>
            <person name="Youmans B."/>
            <person name="Ayvaz T."/>
            <person name="Ross M."/>
            <person name="Santibanez J."/>
            <person name="Aqrawi P."/>
            <person name="Gross S."/>
            <person name="Joshi V."/>
            <person name="Fowler G."/>
            <person name="Nazareth L."/>
            <person name="Reid J."/>
            <person name="Worley K."/>
            <person name="Petrosino J."/>
            <person name="Highlander S."/>
            <person name="Gibbs R."/>
        </authorList>
    </citation>
    <scope>NUCLEOTIDE SEQUENCE [LARGE SCALE GENOMIC DNA]</scope>
    <source>
        <strain evidence="6 7">ATCC 49175</strain>
    </source>
</reference>
<feature type="compositionally biased region" description="Basic and acidic residues" evidence="2">
    <location>
        <begin position="98"/>
        <end position="117"/>
    </location>
</feature>
<evidence type="ECO:0000256" key="2">
    <source>
        <dbReference type="SAM" id="MobiDB-lite"/>
    </source>
</evidence>
<feature type="region of interest" description="Disordered" evidence="2">
    <location>
        <begin position="48"/>
        <end position="128"/>
    </location>
</feature>
<dbReference type="InterPro" id="IPR036234">
    <property type="entry name" value="SA_I/II_PAC_V_sf"/>
</dbReference>
<dbReference type="SUPFAM" id="SSF74914">
    <property type="entry name" value="V-region of surface antigen I/II (SA I/II, PAC)"/>
    <property type="match status" value="2"/>
</dbReference>
<evidence type="ECO:0000259" key="4">
    <source>
        <dbReference type="Pfam" id="PF04650"/>
    </source>
</evidence>
<sequence>MGGNHLKSYKEMLGKKEKFSIRKTSLGVFSIMIGANLLLLPGVAADEVPSEQVTPTTSASETTEMELRESVARPEPGKSINDQPNQVRPNLDPVSPEDQEKDRTNTPRIPEDNREYPESNEYTNVGVSDPRDVEVKGATKRLVLNDIPNSGLSSAYYNAIEKAKKAGFEIEYTDRVVSSSDDISRESSYEANIIENFIENNRERLQNYKKNRISNRLQYERESKEHEHAFEDFQSYQFEGNDLRQAVRNQTVIRGYEYGAKTIVTASEYYPAEAVKYINSLDELSFKNVQTTANAPEEHSNGQVAVLKQGQPVTVSERGLEGTYLTVDGERKQVTRMDHEYTLVSSPYEEQKALLWIKNVGGKLSVTAGADRATDKPLTINVKIRYYDENGHEIVNNTGSNLYAISDLTHGTSRKVLDSYTPTGLVARIQYNDQIEDQYMNYSQAYMSQWSVYRRDENQKVTFHRVQGWTETHTPILGDEITEEVIPETDAQGVVKGHYHISRDKGYEHVVYVPIFNYEQIDEKKSVTIGEQDEIVPIPGSSITRQGNELYSVGDNMYVENGSHFHYAGDSLDKYGWQNSRRTKYYGTVAVASKTNQFTFSTTFGKTGEYVSMDLNYDTLDVPTPEGDETDPDELINVPKVQTTRWIAEVPNKVLKKTEYHQHITYADDTGREIAPSNVQTYTKLKVEDLEHHSSSDYYFDGLLTKAEQEELYRNFHENGELFITRNGERVNAKESNDVYEYYNYRPNSEGVLERVGEKRQIVGLVTKEVPHPRVSGWKPTRWKAAYPFYGVTNAYWPESANLMEDYKKKIPAQWTGKNVEVAGGEGVEVGDGSQTVLYHVIYTQSTERETTRFVTVQDGTEVEISPTLEGVHEAPAFLQGEKYHYNGITTTVSGVTTHYYDLVTGDKPPVEPNQKEEKTVTRFVTLQGTQEVEVAPTVEGTQEAPTFLQGEKYYFNKQTKTEDGITTHYYDLVIGDKPAVEPNEKEEKAVTRFVTLENEQEVEVSPTVEGTQPAPTFLQGEKYYFNKQTKTENGITTHYYDLVTGDKPAVEPNQKEEKAVTRFVTLQDSQEIEVAPTVEGTQAAPTFLQGEKYYFNKQTKTEDGITTHYYDLVTGDKPAVEPNEKEEKAVTRFVTLQDSQEIEVAPTVESTQPAPTFLQGEKYFFSKKTKTEDGITTHYYDLVTGEKPNGDPNESSPKIVTRFVTIENEQEVEVAPTVEGTQAAKTFLQGEKYFFNKQTKTEDGITTHYYDLVTGDKPAVEPNQKEEKAVTRFVTIENEQEVEVAPTVEGTQAAPTFLQGEKYFFSKKTKTEDGITTHYYDLVLGEKPLEDPNRKEELKITRFVTVENNQEVEIAETVVGTKPAPTFLQGEKYYFTKQTKVEDGITTHYYELVVGEKPKDAPSVELPEGVIGEVPNDAPSYDLPKLTLPQDPDKVEEEVPKAELPRTSAQDLQVFNLFGWAIGISAFGLVFKRSKKTNH</sequence>
<feature type="domain" description="YSIRK Gram-positive signal peptide" evidence="4">
    <location>
        <begin position="15"/>
        <end position="38"/>
    </location>
</feature>
<dbReference type="NCBIfam" id="TIGR01168">
    <property type="entry name" value="YSIRK_signal"/>
    <property type="match status" value="1"/>
</dbReference>
<keyword evidence="3" id="KW-0472">Membrane</keyword>
<evidence type="ECO:0000313" key="6">
    <source>
        <dbReference type="EMBL" id="EEW36879.1"/>
    </source>
</evidence>
<proteinExistence type="predicted"/>
<feature type="domain" description="Glucan-binding protein C/Surface antigen I/II V-domain" evidence="5">
    <location>
        <begin position="530"/>
        <end position="607"/>
    </location>
</feature>